<evidence type="ECO:0000313" key="1">
    <source>
        <dbReference type="EMBL" id="KAK3940301.1"/>
    </source>
</evidence>
<proteinExistence type="predicted"/>
<sequence>MSKSRKWTNTVELGLQEPGGLPIELGPKFDTSKEARQEMGFEDSTDFIIGIRVKKLMYKKHWLTREQNKGAIMIGDDVVKKGYDEVVDLGDDSEGQIQVETEEVGSETHETAWVFGRT</sequence>
<dbReference type="EMBL" id="MU853798">
    <property type="protein sequence ID" value="KAK3940301.1"/>
    <property type="molecule type" value="Genomic_DNA"/>
</dbReference>
<gene>
    <name evidence="1" type="ORF">QBC46DRAFT_341706</name>
</gene>
<keyword evidence="2" id="KW-1185">Reference proteome</keyword>
<name>A0AAN6N7Z4_9PEZI</name>
<organism evidence="1 2">
    <name type="scientific">Diplogelasinospora grovesii</name>
    <dbReference type="NCBI Taxonomy" id="303347"/>
    <lineage>
        <taxon>Eukaryota</taxon>
        <taxon>Fungi</taxon>
        <taxon>Dikarya</taxon>
        <taxon>Ascomycota</taxon>
        <taxon>Pezizomycotina</taxon>
        <taxon>Sordariomycetes</taxon>
        <taxon>Sordariomycetidae</taxon>
        <taxon>Sordariales</taxon>
        <taxon>Diplogelasinosporaceae</taxon>
        <taxon>Diplogelasinospora</taxon>
    </lineage>
</organism>
<dbReference type="AlphaFoldDB" id="A0AAN6N7Z4"/>
<dbReference type="Proteomes" id="UP001303473">
    <property type="component" value="Unassembled WGS sequence"/>
</dbReference>
<evidence type="ECO:0000313" key="2">
    <source>
        <dbReference type="Proteomes" id="UP001303473"/>
    </source>
</evidence>
<protein>
    <submittedName>
        <fullName evidence="1">Uncharacterized protein</fullName>
    </submittedName>
</protein>
<reference evidence="2" key="1">
    <citation type="journal article" date="2023" name="Mol. Phylogenet. Evol.">
        <title>Genome-scale phylogeny and comparative genomics of the fungal order Sordariales.</title>
        <authorList>
            <person name="Hensen N."/>
            <person name="Bonometti L."/>
            <person name="Westerberg I."/>
            <person name="Brannstrom I.O."/>
            <person name="Guillou S."/>
            <person name="Cros-Aarteil S."/>
            <person name="Calhoun S."/>
            <person name="Haridas S."/>
            <person name="Kuo A."/>
            <person name="Mondo S."/>
            <person name="Pangilinan J."/>
            <person name="Riley R."/>
            <person name="LaButti K."/>
            <person name="Andreopoulos B."/>
            <person name="Lipzen A."/>
            <person name="Chen C."/>
            <person name="Yan M."/>
            <person name="Daum C."/>
            <person name="Ng V."/>
            <person name="Clum A."/>
            <person name="Steindorff A."/>
            <person name="Ohm R.A."/>
            <person name="Martin F."/>
            <person name="Silar P."/>
            <person name="Natvig D.O."/>
            <person name="Lalanne C."/>
            <person name="Gautier V."/>
            <person name="Ament-Velasquez S.L."/>
            <person name="Kruys A."/>
            <person name="Hutchinson M.I."/>
            <person name="Powell A.J."/>
            <person name="Barry K."/>
            <person name="Miller A.N."/>
            <person name="Grigoriev I.V."/>
            <person name="Debuchy R."/>
            <person name="Gladieux P."/>
            <person name="Hiltunen Thoren M."/>
            <person name="Johannesson H."/>
        </authorList>
    </citation>
    <scope>NUCLEOTIDE SEQUENCE [LARGE SCALE GENOMIC DNA]</scope>
    <source>
        <strain evidence="2">CBS 340.73</strain>
    </source>
</reference>
<comment type="caution">
    <text evidence="1">The sequence shown here is derived from an EMBL/GenBank/DDBJ whole genome shotgun (WGS) entry which is preliminary data.</text>
</comment>
<accession>A0AAN6N7Z4</accession>